<proteinExistence type="predicted"/>
<accession>A0AAD7MUQ0</accession>
<evidence type="ECO:0000256" key="1">
    <source>
        <dbReference type="SAM" id="Coils"/>
    </source>
</evidence>
<keyword evidence="3" id="KW-1185">Reference proteome</keyword>
<dbReference type="AlphaFoldDB" id="A0AAD7MUQ0"/>
<keyword evidence="1" id="KW-0175">Coiled coil</keyword>
<dbReference type="Proteomes" id="UP001215598">
    <property type="component" value="Unassembled WGS sequence"/>
</dbReference>
<feature type="coiled-coil region" evidence="1">
    <location>
        <begin position="343"/>
        <end position="370"/>
    </location>
</feature>
<protein>
    <submittedName>
        <fullName evidence="2">Uncharacterized protein</fullName>
    </submittedName>
</protein>
<organism evidence="2 3">
    <name type="scientific">Mycena metata</name>
    <dbReference type="NCBI Taxonomy" id="1033252"/>
    <lineage>
        <taxon>Eukaryota</taxon>
        <taxon>Fungi</taxon>
        <taxon>Dikarya</taxon>
        <taxon>Basidiomycota</taxon>
        <taxon>Agaricomycotina</taxon>
        <taxon>Agaricomycetes</taxon>
        <taxon>Agaricomycetidae</taxon>
        <taxon>Agaricales</taxon>
        <taxon>Marasmiineae</taxon>
        <taxon>Mycenaceae</taxon>
        <taxon>Mycena</taxon>
    </lineage>
</organism>
<reference evidence="2" key="1">
    <citation type="submission" date="2023-03" db="EMBL/GenBank/DDBJ databases">
        <title>Massive genome expansion in bonnet fungi (Mycena s.s.) driven by repeated elements and novel gene families across ecological guilds.</title>
        <authorList>
            <consortium name="Lawrence Berkeley National Laboratory"/>
            <person name="Harder C.B."/>
            <person name="Miyauchi S."/>
            <person name="Viragh M."/>
            <person name="Kuo A."/>
            <person name="Thoen E."/>
            <person name="Andreopoulos B."/>
            <person name="Lu D."/>
            <person name="Skrede I."/>
            <person name="Drula E."/>
            <person name="Henrissat B."/>
            <person name="Morin E."/>
            <person name="Kohler A."/>
            <person name="Barry K."/>
            <person name="LaButti K."/>
            <person name="Morin E."/>
            <person name="Salamov A."/>
            <person name="Lipzen A."/>
            <person name="Mereny Z."/>
            <person name="Hegedus B."/>
            <person name="Baldrian P."/>
            <person name="Stursova M."/>
            <person name="Weitz H."/>
            <person name="Taylor A."/>
            <person name="Grigoriev I.V."/>
            <person name="Nagy L.G."/>
            <person name="Martin F."/>
            <person name="Kauserud H."/>
        </authorList>
    </citation>
    <scope>NUCLEOTIDE SEQUENCE</scope>
    <source>
        <strain evidence="2">CBHHK182m</strain>
    </source>
</reference>
<evidence type="ECO:0000313" key="3">
    <source>
        <dbReference type="Proteomes" id="UP001215598"/>
    </source>
</evidence>
<evidence type="ECO:0000313" key="2">
    <source>
        <dbReference type="EMBL" id="KAJ7731540.1"/>
    </source>
</evidence>
<comment type="caution">
    <text evidence="2">The sequence shown here is derived from an EMBL/GenBank/DDBJ whole genome shotgun (WGS) entry which is preliminary data.</text>
</comment>
<dbReference type="EMBL" id="JARKIB010000152">
    <property type="protein sequence ID" value="KAJ7731540.1"/>
    <property type="molecule type" value="Genomic_DNA"/>
</dbReference>
<name>A0AAD7MUQ0_9AGAR</name>
<dbReference type="CDD" id="cd14279">
    <property type="entry name" value="CUE"/>
    <property type="match status" value="1"/>
</dbReference>
<sequence length="389" mass="44032">MGPQQDYADDLKLPLAQRYVHQIRMNGALKIAVAMVPELAALLHDTGVRFLEGDITFKRTKGEMNEWEAAIWYTPTFERLTITRIYTNGSSKEAFVHLFDAFFSTVKQVTGKSSDIWETNSIRKAAQVQGLGTWLSKMILDDPALRALFPDISPDKAVQFVLKLCSVHLERSTDDLVPLVGQKTVDYLNVIRGLSAPEDIAEWHTFCRTHENKKLRGTSYWYEHKINYPWLLPGFNETLSSFPKGHWQQSPSHTNLVESAHVATNKATTIDLLPAEALRTARKFDFEKAASIVAARETCIMINRNNHDQTRIRRNVTRTAKLHSYRTEHDNISESITDVQSELAVATQKQKELAAQLKELKSQKKDLGRVPRHSTSGPVLAVRVKGQAN</sequence>
<gene>
    <name evidence="2" type="ORF">B0H16DRAFT_1469105</name>
</gene>